<dbReference type="Pfam" id="PF13193">
    <property type="entry name" value="AMP-binding_C"/>
    <property type="match status" value="1"/>
</dbReference>
<dbReference type="PANTHER" id="PTHR24096:SF149">
    <property type="entry name" value="AMP-BINDING DOMAIN-CONTAINING PROTEIN-RELATED"/>
    <property type="match status" value="1"/>
</dbReference>
<evidence type="ECO:0000313" key="5">
    <source>
        <dbReference type="EMBL" id="PWN34716.1"/>
    </source>
</evidence>
<dbReference type="Gene3D" id="3.30.300.30">
    <property type="match status" value="1"/>
</dbReference>
<dbReference type="SUPFAM" id="SSF56801">
    <property type="entry name" value="Acetyl-CoA synthetase-like"/>
    <property type="match status" value="1"/>
</dbReference>
<dbReference type="RefSeq" id="XP_025355018.1">
    <property type="nucleotide sequence ID" value="XM_025496406.1"/>
</dbReference>
<proteinExistence type="inferred from homology"/>
<keyword evidence="2" id="KW-0436">Ligase</keyword>
<dbReference type="EMBL" id="KZ819603">
    <property type="protein sequence ID" value="PWN34716.1"/>
    <property type="molecule type" value="Genomic_DNA"/>
</dbReference>
<accession>A0A316VB32</accession>
<comment type="similarity">
    <text evidence="1">Belongs to the ATP-dependent AMP-binding enzyme family.</text>
</comment>
<dbReference type="InterPro" id="IPR045851">
    <property type="entry name" value="AMP-bd_C_sf"/>
</dbReference>
<dbReference type="PROSITE" id="PS00455">
    <property type="entry name" value="AMP_BINDING"/>
    <property type="match status" value="1"/>
</dbReference>
<evidence type="ECO:0000313" key="6">
    <source>
        <dbReference type="Proteomes" id="UP000245771"/>
    </source>
</evidence>
<evidence type="ECO:0000259" key="4">
    <source>
        <dbReference type="Pfam" id="PF13193"/>
    </source>
</evidence>
<keyword evidence="6" id="KW-1185">Reference proteome</keyword>
<feature type="domain" description="AMP-dependent synthetase/ligase" evidence="3">
    <location>
        <begin position="29"/>
        <end position="412"/>
    </location>
</feature>
<dbReference type="PANTHER" id="PTHR24096">
    <property type="entry name" value="LONG-CHAIN-FATTY-ACID--COA LIGASE"/>
    <property type="match status" value="1"/>
</dbReference>
<evidence type="ECO:0000256" key="1">
    <source>
        <dbReference type="ARBA" id="ARBA00006432"/>
    </source>
</evidence>
<dbReference type="GeneID" id="37018187"/>
<reference evidence="5 6" key="1">
    <citation type="journal article" date="2018" name="Mol. Biol. Evol.">
        <title>Broad Genomic Sampling Reveals a Smut Pathogenic Ancestry of the Fungal Clade Ustilaginomycotina.</title>
        <authorList>
            <person name="Kijpornyongpan T."/>
            <person name="Mondo S.J."/>
            <person name="Barry K."/>
            <person name="Sandor L."/>
            <person name="Lee J."/>
            <person name="Lipzen A."/>
            <person name="Pangilinan J."/>
            <person name="LaButti K."/>
            <person name="Hainaut M."/>
            <person name="Henrissat B."/>
            <person name="Grigoriev I.V."/>
            <person name="Spatafora J.W."/>
            <person name="Aime M.C."/>
        </authorList>
    </citation>
    <scope>NUCLEOTIDE SEQUENCE [LARGE SCALE GENOMIC DNA]</scope>
    <source>
        <strain evidence="5 6">MCA 3882</strain>
    </source>
</reference>
<dbReference type="FunCoup" id="A0A316VB32">
    <property type="interactions" value="285"/>
</dbReference>
<name>A0A316VB32_9BASI</name>
<dbReference type="InParanoid" id="A0A316VB32"/>
<dbReference type="Pfam" id="PF00501">
    <property type="entry name" value="AMP-binding"/>
    <property type="match status" value="1"/>
</dbReference>
<dbReference type="CDD" id="cd05911">
    <property type="entry name" value="Firefly_Luc_like"/>
    <property type="match status" value="1"/>
</dbReference>
<dbReference type="Gene3D" id="3.40.50.12780">
    <property type="entry name" value="N-terminal domain of ligase-like"/>
    <property type="match status" value="1"/>
</dbReference>
<dbReference type="OrthoDB" id="6509636at2759"/>
<protein>
    <submittedName>
        <fullName evidence="5">Acetyl-CoA synthetase-like protein</fullName>
    </submittedName>
</protein>
<dbReference type="InterPro" id="IPR000873">
    <property type="entry name" value="AMP-dep_synth/lig_dom"/>
</dbReference>
<organism evidence="5 6">
    <name type="scientific">Meira miltonrushii</name>
    <dbReference type="NCBI Taxonomy" id="1280837"/>
    <lineage>
        <taxon>Eukaryota</taxon>
        <taxon>Fungi</taxon>
        <taxon>Dikarya</taxon>
        <taxon>Basidiomycota</taxon>
        <taxon>Ustilaginomycotina</taxon>
        <taxon>Exobasidiomycetes</taxon>
        <taxon>Exobasidiales</taxon>
        <taxon>Brachybasidiaceae</taxon>
        <taxon>Meira</taxon>
    </lineage>
</organism>
<dbReference type="GO" id="GO:0016405">
    <property type="term" value="F:CoA-ligase activity"/>
    <property type="evidence" value="ECO:0007669"/>
    <property type="project" value="TreeGrafter"/>
</dbReference>
<dbReference type="STRING" id="1280837.A0A316VB32"/>
<dbReference type="InterPro" id="IPR042099">
    <property type="entry name" value="ANL_N_sf"/>
</dbReference>
<dbReference type="AlphaFoldDB" id="A0A316VB32"/>
<dbReference type="InterPro" id="IPR020845">
    <property type="entry name" value="AMP-binding_CS"/>
</dbReference>
<feature type="domain" description="AMP-binding enzyme C-terminal" evidence="4">
    <location>
        <begin position="462"/>
        <end position="549"/>
    </location>
</feature>
<evidence type="ECO:0000259" key="3">
    <source>
        <dbReference type="Pfam" id="PF00501"/>
    </source>
</evidence>
<dbReference type="Proteomes" id="UP000245771">
    <property type="component" value="Unassembled WGS sequence"/>
</dbReference>
<gene>
    <name evidence="5" type="ORF">FA14DRAFT_120411</name>
</gene>
<sequence>MPAQPQIIKTSHKPIEDCDRGNILTFLETNPNKIPDSKPVFVRVADGKAVTRAQAKQDARRLAFVLRNKFGLKEGDRIAIFSPNSTIYPIAVYAGFASGVVLTPMSPAYNAEELVHPLTDSGSQFILCHPANLSVARKALQLAGISPKKDGLNRIWLLDDGDNMATAQDGDEQDIRTLLSDSTLEPITVKDGKERTALICYSSGTSGKPKGVELTHRNMTAVTAAMVDGLKPDFQPTDVVLGVLPFQHIFGMAKFIHFALYSGMTVVVMPKFDLKVFLEAVQKYKVTLGILVPPILVLLAKDPSISKYDLSSLRVIMSGAAPLSAQLGDEVQVRIPSAKVTQGYGLTETSPTSHYTSVSNYANNKGSCGQLMPCVEARLVDEEGRDVGNEQGPFGEPGEIWLRGPTIMKGYLNNPEATKDAITPEGWFKTGDVGIYKNGHFFIVDRKKELIKYKGFQVAPAEIEAMLLTHPKVADSAVIGVYKPSEATELPRAYIVPRADAGIDLKNKEQVQAFSDEVRQWFDSKVANHKKLRGGICVEPIIQKSPSGKILRRLYRDRILEEAKAAEKAAKA</sequence>
<evidence type="ECO:0000256" key="2">
    <source>
        <dbReference type="ARBA" id="ARBA00022598"/>
    </source>
</evidence>
<dbReference type="InterPro" id="IPR025110">
    <property type="entry name" value="AMP-bd_C"/>
</dbReference>